<organism evidence="1 2">
    <name type="scientific">Mya arenaria</name>
    <name type="common">Soft-shell clam</name>
    <dbReference type="NCBI Taxonomy" id="6604"/>
    <lineage>
        <taxon>Eukaryota</taxon>
        <taxon>Metazoa</taxon>
        <taxon>Spiralia</taxon>
        <taxon>Lophotrochozoa</taxon>
        <taxon>Mollusca</taxon>
        <taxon>Bivalvia</taxon>
        <taxon>Autobranchia</taxon>
        <taxon>Heteroconchia</taxon>
        <taxon>Euheterodonta</taxon>
        <taxon>Imparidentia</taxon>
        <taxon>Neoheterodontei</taxon>
        <taxon>Myida</taxon>
        <taxon>Myoidea</taxon>
        <taxon>Myidae</taxon>
        <taxon>Mya</taxon>
    </lineage>
</organism>
<protein>
    <submittedName>
        <fullName evidence="1">Uncharacterized protein</fullName>
    </submittedName>
</protein>
<dbReference type="Proteomes" id="UP001164746">
    <property type="component" value="Chromosome 10"/>
</dbReference>
<feature type="non-terminal residue" evidence="1">
    <location>
        <position position="1"/>
    </location>
</feature>
<dbReference type="EMBL" id="CP111021">
    <property type="protein sequence ID" value="WAR16583.1"/>
    <property type="molecule type" value="Genomic_DNA"/>
</dbReference>
<keyword evidence="2" id="KW-1185">Reference proteome</keyword>
<reference evidence="1" key="1">
    <citation type="submission" date="2022-11" db="EMBL/GenBank/DDBJ databases">
        <title>Centuries of genome instability and evolution in soft-shell clam transmissible cancer (bioRxiv).</title>
        <authorList>
            <person name="Hart S.F.M."/>
            <person name="Yonemitsu M.A."/>
            <person name="Giersch R.M."/>
            <person name="Beal B.F."/>
            <person name="Arriagada G."/>
            <person name="Davis B.W."/>
            <person name="Ostrander E.A."/>
            <person name="Goff S.P."/>
            <person name="Metzger M.J."/>
        </authorList>
    </citation>
    <scope>NUCLEOTIDE SEQUENCE</scope>
    <source>
        <strain evidence="1">MELC-2E11</strain>
        <tissue evidence="1">Siphon/mantle</tissue>
    </source>
</reference>
<dbReference type="PANTHER" id="PTHR46601">
    <property type="entry name" value="ULP_PROTEASE DOMAIN-CONTAINING PROTEIN"/>
    <property type="match status" value="1"/>
</dbReference>
<sequence length="149" mass="16538">MILDTVANHKTTYNCAAIWNYFETGHGKGPCDGLGGTSSFGNVSFVFVGDEAIREILGLIRPVKRTMKLHAVVGNRMSSVLVTETSCYCAHCLSGERCSTWREEPIRKRNPVAVETALIDNHTEPEQHVATVAVEHGQYPNFRENECLK</sequence>
<gene>
    <name evidence="1" type="ORF">MAR_031177</name>
</gene>
<proteinExistence type="predicted"/>
<evidence type="ECO:0000313" key="2">
    <source>
        <dbReference type="Proteomes" id="UP001164746"/>
    </source>
</evidence>
<dbReference type="PANTHER" id="PTHR46601:SF1">
    <property type="entry name" value="ADF-H DOMAIN-CONTAINING PROTEIN"/>
    <property type="match status" value="1"/>
</dbReference>
<name>A0ABY7F7B8_MYAAR</name>
<evidence type="ECO:0000313" key="1">
    <source>
        <dbReference type="EMBL" id="WAR16583.1"/>
    </source>
</evidence>
<accession>A0ABY7F7B8</accession>